<dbReference type="Proteomes" id="UP000610203">
    <property type="component" value="Unassembled WGS sequence"/>
</dbReference>
<dbReference type="EMBL" id="BMZR01000005">
    <property type="protein sequence ID" value="GHD35867.1"/>
    <property type="molecule type" value="Genomic_DNA"/>
</dbReference>
<comment type="caution">
    <text evidence="1">The sequence shown here is derived from an EMBL/GenBank/DDBJ whole genome shotgun (WGS) entry which is preliminary data.</text>
</comment>
<gene>
    <name evidence="1" type="ORF">GCM10016272_22290</name>
</gene>
<keyword evidence="2" id="KW-1185">Reference proteome</keyword>
<proteinExistence type="predicted"/>
<sequence length="304" mass="35805">MAIGNVQKIQDNKKYFDDKIGSLSDRQGIWLRNNLALTTDADFMQIPSTDSKNGLILALSRYENFKDIIEHALLNMAAYLIPEENFKWLINDLRAQIFSNIILITDFRTGNQPKNYGEGIMNSIYNFFDFLETDSQPMHINAKIDLLNNIRLRWDAVRQEDNYSEWLDEKDVKQIEWTKDYLNTKNHYCRITVDRSNYSEIRAVILGSLDLIDPPVYSNDYTSYKQSDRKERVIDKMKRAWSQQKYRDAGKTKKPYHLPLTQQTQKRLERMASIQNTTATLILDMLINSAYETDYVDRYGKDIY</sequence>
<dbReference type="RefSeq" id="WP_189585962.1">
    <property type="nucleotide sequence ID" value="NZ_BMZR01000005.1"/>
</dbReference>
<reference evidence="2" key="1">
    <citation type="journal article" date="2019" name="Int. J. Syst. Evol. Microbiol.">
        <title>The Global Catalogue of Microorganisms (GCM) 10K type strain sequencing project: providing services to taxonomists for standard genome sequencing and annotation.</title>
        <authorList>
            <consortium name="The Broad Institute Genomics Platform"/>
            <consortium name="The Broad Institute Genome Sequencing Center for Infectious Disease"/>
            <person name="Wu L."/>
            <person name="Ma J."/>
        </authorList>
    </citation>
    <scope>NUCLEOTIDE SEQUENCE [LARGE SCALE GENOMIC DNA]</scope>
    <source>
        <strain evidence="2">KCTC 42280</strain>
    </source>
</reference>
<evidence type="ECO:0000313" key="2">
    <source>
        <dbReference type="Proteomes" id="UP000610203"/>
    </source>
</evidence>
<organism evidence="1 2">
    <name type="scientific">Psychrobacter glaciei</name>
    <dbReference type="NCBI Taxonomy" id="619771"/>
    <lineage>
        <taxon>Bacteria</taxon>
        <taxon>Pseudomonadati</taxon>
        <taxon>Pseudomonadota</taxon>
        <taxon>Gammaproteobacteria</taxon>
        <taxon>Moraxellales</taxon>
        <taxon>Moraxellaceae</taxon>
        <taxon>Psychrobacter</taxon>
    </lineage>
</organism>
<accession>A0ABQ3GUD1</accession>
<protein>
    <submittedName>
        <fullName evidence="1">Uncharacterized protein</fullName>
    </submittedName>
</protein>
<evidence type="ECO:0000313" key="1">
    <source>
        <dbReference type="EMBL" id="GHD35867.1"/>
    </source>
</evidence>
<name>A0ABQ3GUD1_9GAMM</name>